<evidence type="ECO:0000313" key="2">
    <source>
        <dbReference type="EMBL" id="KKR34105.1"/>
    </source>
</evidence>
<reference evidence="2 3" key="1">
    <citation type="journal article" date="2015" name="Nature">
        <title>rRNA introns, odd ribosomes, and small enigmatic genomes across a large radiation of phyla.</title>
        <authorList>
            <person name="Brown C.T."/>
            <person name="Hug L.A."/>
            <person name="Thomas B.C."/>
            <person name="Sharon I."/>
            <person name="Castelle C.J."/>
            <person name="Singh A."/>
            <person name="Wilkins M.J."/>
            <person name="Williams K.H."/>
            <person name="Banfield J.F."/>
        </authorList>
    </citation>
    <scope>NUCLEOTIDE SEQUENCE [LARGE SCALE GENOMIC DNA]</scope>
</reference>
<name>A0A0G0SHC5_9BACT</name>
<proteinExistence type="predicted"/>
<dbReference type="PATRIC" id="fig|1618450.3.peg.216"/>
<dbReference type="AlphaFoldDB" id="A0A0G0SHC5"/>
<comment type="caution">
    <text evidence="2">The sequence shown here is derived from an EMBL/GenBank/DDBJ whole genome shotgun (WGS) entry which is preliminary data.</text>
</comment>
<feature type="transmembrane region" description="Helical" evidence="1">
    <location>
        <begin position="158"/>
        <end position="176"/>
    </location>
</feature>
<organism evidence="2 3">
    <name type="scientific">Candidatus Gottesmanbacteria bacterium GW2011_GWC2_39_8</name>
    <dbReference type="NCBI Taxonomy" id="1618450"/>
    <lineage>
        <taxon>Bacteria</taxon>
        <taxon>Candidatus Gottesmaniibacteriota</taxon>
    </lineage>
</organism>
<keyword evidence="1" id="KW-0812">Transmembrane</keyword>
<sequence length="227" mass="25556">MLLNFAILSFLLFSIFLLSQNLQKYISLFFYLLIGNKKISSSLLVIILLPGTIIHELSHLIMALILRVHTGELTIMPKFGENGEILAGSLEIGNTDPFRRTLIGLAPIIVGLALIFFLNNLIGQIGLNWSNWTNLIIYYLFFTVSTSMFSSKKDLESLVIAGPIMVVLVYILYNFGVRITLSENLIQTLNPIIVKLNWGLLKAGILDLLIFSIIRIPVFFLRKALKN</sequence>
<feature type="transmembrane region" description="Helical" evidence="1">
    <location>
        <begin position="196"/>
        <end position="221"/>
    </location>
</feature>
<gene>
    <name evidence="2" type="ORF">UT63_C0006G0023</name>
</gene>
<protein>
    <submittedName>
        <fullName evidence="2">Putative membrane protein</fullName>
    </submittedName>
</protein>
<keyword evidence="1" id="KW-0472">Membrane</keyword>
<evidence type="ECO:0000313" key="3">
    <source>
        <dbReference type="Proteomes" id="UP000034539"/>
    </source>
</evidence>
<evidence type="ECO:0000256" key="1">
    <source>
        <dbReference type="SAM" id="Phobius"/>
    </source>
</evidence>
<feature type="transmembrane region" description="Helical" evidence="1">
    <location>
        <begin position="102"/>
        <end position="123"/>
    </location>
</feature>
<dbReference type="Proteomes" id="UP000034539">
    <property type="component" value="Unassembled WGS sequence"/>
</dbReference>
<keyword evidence="1" id="KW-1133">Transmembrane helix</keyword>
<feature type="transmembrane region" description="Helical" evidence="1">
    <location>
        <begin position="43"/>
        <end position="66"/>
    </location>
</feature>
<feature type="transmembrane region" description="Helical" evidence="1">
    <location>
        <begin position="135"/>
        <end position="151"/>
    </location>
</feature>
<dbReference type="EMBL" id="LBXN01000006">
    <property type="protein sequence ID" value="KKR34105.1"/>
    <property type="molecule type" value="Genomic_DNA"/>
</dbReference>
<accession>A0A0G0SHC5</accession>